<dbReference type="SUPFAM" id="SSF54637">
    <property type="entry name" value="Thioesterase/thiol ester dehydrase-isomerase"/>
    <property type="match status" value="2"/>
</dbReference>
<organism evidence="3 4">
    <name type="scientific">Plasmodium relictum</name>
    <dbReference type="NCBI Taxonomy" id="85471"/>
    <lineage>
        <taxon>Eukaryota</taxon>
        <taxon>Sar</taxon>
        <taxon>Alveolata</taxon>
        <taxon>Apicomplexa</taxon>
        <taxon>Aconoidasida</taxon>
        <taxon>Haemosporida</taxon>
        <taxon>Plasmodiidae</taxon>
        <taxon>Plasmodium</taxon>
        <taxon>Plasmodium (Haemamoeba)</taxon>
    </lineage>
</organism>
<dbReference type="PANTHER" id="PTHR12655:SF0">
    <property type="entry name" value="ACYL-COENZYME A THIOESTERASE 9, MITOCHONDRIAL"/>
    <property type="match status" value="1"/>
</dbReference>
<dbReference type="EMBL" id="LN835299">
    <property type="protein sequence ID" value="CRG98671.1"/>
    <property type="molecule type" value="Genomic_DNA"/>
</dbReference>
<gene>
    <name evidence="3" type="ORF">PRELSG_0402100</name>
</gene>
<dbReference type="PANTHER" id="PTHR12655">
    <property type="entry name" value="ACYL-COA THIOESTERASE"/>
    <property type="match status" value="1"/>
</dbReference>
<protein>
    <recommendedName>
        <fullName evidence="5">HotDog ACOT-type domain-containing protein</fullName>
    </recommendedName>
</protein>
<keyword evidence="4" id="KW-1185">Reference proteome</keyword>
<dbReference type="AlphaFoldDB" id="A0A1J1H291"/>
<dbReference type="OrthoDB" id="331699at2759"/>
<dbReference type="GO" id="GO:0006637">
    <property type="term" value="P:acyl-CoA metabolic process"/>
    <property type="evidence" value="ECO:0007669"/>
    <property type="project" value="TreeGrafter"/>
</dbReference>
<evidence type="ECO:0000256" key="2">
    <source>
        <dbReference type="ARBA" id="ARBA00022801"/>
    </source>
</evidence>
<keyword evidence="2" id="KW-0378">Hydrolase</keyword>
<name>A0A1J1H291_PLARL</name>
<dbReference type="InterPro" id="IPR029069">
    <property type="entry name" value="HotDog_dom_sf"/>
</dbReference>
<evidence type="ECO:0000313" key="4">
    <source>
        <dbReference type="Proteomes" id="UP000220158"/>
    </source>
</evidence>
<accession>A0A1J1H291</accession>
<dbReference type="VEuPathDB" id="PlasmoDB:PRELSG_0402100"/>
<evidence type="ECO:0008006" key="5">
    <source>
        <dbReference type="Google" id="ProtNLM"/>
    </source>
</evidence>
<dbReference type="RefSeq" id="XP_028531680.1">
    <property type="nucleotide sequence ID" value="XM_028680155.1"/>
</dbReference>
<dbReference type="Gene3D" id="3.10.129.10">
    <property type="entry name" value="Hotdog Thioesterase"/>
    <property type="match status" value="2"/>
</dbReference>
<evidence type="ECO:0000313" key="3">
    <source>
        <dbReference type="EMBL" id="CRG98671.1"/>
    </source>
</evidence>
<sequence length="522" mass="62028">MPHITLLRRMCTSNKNHFKLDNLNNEIFKNLRNKTLLLKKEKVYVYPPEEYLHITDIEKSFPLIFGTLKQKYKINTNFIEIKVIAKKYLESYKSECLGNLENLNHKINCKEFDLNNNNDITGSNSNKINIEKEKENKNDEISSYENNNVDFLDSFVQLKIPILSEYDQNGLFNHIIEVIDSLAADVIYRHSTGVYKKDSKYNFVTVLFNNLKVYEKSKIHHKFCFSLDQQKPLTINCYIVHAGNTSYTLKVDFFQENKIIFDIYTTFVNINNLTFKPQPVIDVYNYTKNKEYEEVEKFTTHLKDVQSLFNHKDVKNINLDEKDLNFILNYFKDVKVEKKPYIKNIYENTNIYDKYNEKKENSLSVIDNILDRNDLSFYIGKSNFYCQDSYVESNYFISSEFKNIHNFTFGGYLAYLSFCHAMIIIKKFIEFPNLIEINEIQYILPVPFNSVVLYKGKVVYSDKEKIQIKIYAYCFDFKRSTYYLTTIFDISFENNCDISFIPKTDEEIKLYLLNYIRSQLLL</sequence>
<dbReference type="GO" id="GO:0047617">
    <property type="term" value="F:fatty acyl-CoA hydrolase activity"/>
    <property type="evidence" value="ECO:0007669"/>
    <property type="project" value="TreeGrafter"/>
</dbReference>
<dbReference type="Proteomes" id="UP000220158">
    <property type="component" value="Chromosome 4"/>
</dbReference>
<dbReference type="KEGG" id="prel:PRELSG_0402100"/>
<reference evidence="3 4" key="1">
    <citation type="submission" date="2015-04" db="EMBL/GenBank/DDBJ databases">
        <authorList>
            <consortium name="Pathogen Informatics"/>
        </authorList>
    </citation>
    <scope>NUCLEOTIDE SEQUENCE [LARGE SCALE GENOMIC DNA]</scope>
    <source>
        <strain evidence="3 4">SGS1</strain>
    </source>
</reference>
<comment type="similarity">
    <text evidence="1">Belongs to the acyl coenzyme A hydrolase family.</text>
</comment>
<evidence type="ECO:0000256" key="1">
    <source>
        <dbReference type="ARBA" id="ARBA00010458"/>
    </source>
</evidence>
<dbReference type="GeneID" id="39734771"/>
<proteinExistence type="inferred from homology"/>